<dbReference type="VEuPathDB" id="FungiDB:FUN_022835"/>
<proteinExistence type="predicted"/>
<reference evidence="2 3" key="1">
    <citation type="submission" date="2015-10" db="EMBL/GenBank/DDBJ databases">
        <title>Genome analyses suggest a sexual origin of heterokaryosis in a supposedly ancient asexual fungus.</title>
        <authorList>
            <person name="Ropars J."/>
            <person name="Sedzielewska K."/>
            <person name="Noel J."/>
            <person name="Charron P."/>
            <person name="Farinelli L."/>
            <person name="Marton T."/>
            <person name="Kruger M."/>
            <person name="Pelin A."/>
            <person name="Brachmann A."/>
            <person name="Corradi N."/>
        </authorList>
    </citation>
    <scope>NUCLEOTIDE SEQUENCE [LARGE SCALE GENOMIC DNA]</scope>
    <source>
        <strain evidence="2 3">A4</strain>
    </source>
</reference>
<accession>A0A2I1GIH3</accession>
<dbReference type="AlphaFoldDB" id="A0A2I1GIH3"/>
<gene>
    <name evidence="2" type="ORF">RhiirA4_402493</name>
</gene>
<dbReference type="VEuPathDB" id="FungiDB:RhiirA1_419005"/>
<protein>
    <submittedName>
        <fullName evidence="2">Uncharacterized protein</fullName>
    </submittedName>
</protein>
<evidence type="ECO:0000313" key="3">
    <source>
        <dbReference type="Proteomes" id="UP000234323"/>
    </source>
</evidence>
<name>A0A2I1GIH3_9GLOM</name>
<keyword evidence="3" id="KW-1185">Reference proteome</keyword>
<sequence length="408" mass="47731">MDNNNNNTTNIQELNEAIRIELDRQDSVIKQLSDKFEMTENVIRNIMKEKRPVVRKEKNFTAFNMFVEDSKLRGKNNYESRLMWDLMSSEQKLSYQAEANKRNLENCYSEVKYIQNSDERISVLKDGLRELKYQCCRLNQECGWDFLVITIEPNVMPNSSFGFGSSLTNDFCIEQSDDILQLSKKLYQYGESRKYQIISKQQIDTENDKLESLISQTPSLNCQSSFTSESAIDNNDDIDSEYSTSSLSSMCMNSDEFDENLDMNSESSSSTDSEDLDESFVTETDKETEDDDKTVCDDETDLADDPTYKLLSQDYMNVHLDNKLKSAVRKFLKARFCADTGKNINIPYKDWKKQTKYSISGWPENIKFEDWAKVKEKREVYRHLLDVHFHVNEEAPEFVRINKKRRKI</sequence>
<comment type="caution">
    <text evidence="2">The sequence shown here is derived from an EMBL/GenBank/DDBJ whole genome shotgun (WGS) entry which is preliminary data.</text>
</comment>
<organism evidence="2 3">
    <name type="scientific">Rhizophagus irregularis</name>
    <dbReference type="NCBI Taxonomy" id="588596"/>
    <lineage>
        <taxon>Eukaryota</taxon>
        <taxon>Fungi</taxon>
        <taxon>Fungi incertae sedis</taxon>
        <taxon>Mucoromycota</taxon>
        <taxon>Glomeromycotina</taxon>
        <taxon>Glomeromycetes</taxon>
        <taxon>Glomerales</taxon>
        <taxon>Glomeraceae</taxon>
        <taxon>Rhizophagus</taxon>
    </lineage>
</organism>
<dbReference type="VEuPathDB" id="FungiDB:RhiirFUN_025179"/>
<feature type="compositionally biased region" description="Acidic residues" evidence="1">
    <location>
        <begin position="272"/>
        <end position="294"/>
    </location>
</feature>
<feature type="compositionally biased region" description="Low complexity" evidence="1">
    <location>
        <begin position="262"/>
        <end position="271"/>
    </location>
</feature>
<dbReference type="Proteomes" id="UP000234323">
    <property type="component" value="Unassembled WGS sequence"/>
</dbReference>
<feature type="non-terminal residue" evidence="2">
    <location>
        <position position="408"/>
    </location>
</feature>
<dbReference type="EMBL" id="LLXI01000453">
    <property type="protein sequence ID" value="PKY46427.1"/>
    <property type="molecule type" value="Genomic_DNA"/>
</dbReference>
<feature type="region of interest" description="Disordered" evidence="1">
    <location>
        <begin position="258"/>
        <end position="294"/>
    </location>
</feature>
<evidence type="ECO:0000313" key="2">
    <source>
        <dbReference type="EMBL" id="PKY46427.1"/>
    </source>
</evidence>
<evidence type="ECO:0000256" key="1">
    <source>
        <dbReference type="SAM" id="MobiDB-lite"/>
    </source>
</evidence>